<dbReference type="AlphaFoldDB" id="A0A1J5QL40"/>
<protein>
    <submittedName>
        <fullName evidence="1">Uncharacterized protein</fullName>
    </submittedName>
</protein>
<accession>A0A1J5QL40</accession>
<reference evidence="1" key="1">
    <citation type="submission" date="2016-10" db="EMBL/GenBank/DDBJ databases">
        <title>Sequence of Gallionella enrichment culture.</title>
        <authorList>
            <person name="Poehlein A."/>
            <person name="Muehling M."/>
            <person name="Daniel R."/>
        </authorList>
    </citation>
    <scope>NUCLEOTIDE SEQUENCE</scope>
</reference>
<proteinExistence type="predicted"/>
<sequence>MGGEGFRLGARGVNHPLEHLVRQKLHILGKHAKYQPVDEVRRGLGIVPPASKALGKCGEALGGFLG</sequence>
<name>A0A1J5QL40_9ZZZZ</name>
<gene>
    <name evidence="1" type="ORF">GALL_400690</name>
</gene>
<organism evidence="1">
    <name type="scientific">mine drainage metagenome</name>
    <dbReference type="NCBI Taxonomy" id="410659"/>
    <lineage>
        <taxon>unclassified sequences</taxon>
        <taxon>metagenomes</taxon>
        <taxon>ecological metagenomes</taxon>
    </lineage>
</organism>
<evidence type="ECO:0000313" key="1">
    <source>
        <dbReference type="EMBL" id="OIQ78227.1"/>
    </source>
</evidence>
<dbReference type="EMBL" id="MLJW01001443">
    <property type="protein sequence ID" value="OIQ78227.1"/>
    <property type="molecule type" value="Genomic_DNA"/>
</dbReference>
<comment type="caution">
    <text evidence="1">The sequence shown here is derived from an EMBL/GenBank/DDBJ whole genome shotgun (WGS) entry which is preliminary data.</text>
</comment>